<evidence type="ECO:0000313" key="5">
    <source>
        <dbReference type="Proteomes" id="UP001151699"/>
    </source>
</evidence>
<dbReference type="AlphaFoldDB" id="A0A9Q0MWE1"/>
<keyword evidence="2" id="KW-0472">Membrane</keyword>
<sequence length="766" mass="86496">MLFKPLHRKRNRNEEKLMFITNLKEIFVMLYVLDMTTYITRSTTSLLIKIKHPRSALRFDPKFFDNNNINRILIECPADNRVQIEVTANAFVGNDGPFPEIELVNCFAIVLRSNAFQGEFKLNITKANNVMIFKNAFHGTKFHGHFEQISNFSIDKEAFGNAEAKIFILHCQIDTLHRLDGRLKEIKFTNSKIQDISSGAFDAIEIMSIVFENCSIGSIHMKATTARLFTSYLEITGCSIETIETNAIDGSGISEVLLRNNRIKWIKEDAIDLTTVKAVISNNTIHRLSLNWFKVKGTNVTIIDNKFGDFNRISVDPVQCLFSNNFISIANKGSLNFTSCQMKEVFINSMCKCSQFSNWLKELSSADLRSATYCQVESALQSCLNSSLVNVLKFENDICNESSKVLDCAMKKVTKKIEGNFIHTNDVDETKLDLKLIFIIGGCSLIFILVIIVLYGLYLAARKMCRSRPTTIPLSYMSTPNNTASMKQSKSFSNDDRVIINQTMEIIKEKQTAERYDQIYNNTKKLLGGNLTELDKVTTIGEIVRTLEECENTGSDFVAFTDILYKHLAPKDTNQNDPIYSEPNLHTVRNNVDDGNAFLREVQSGLDHIYAEPNSVQQPLLTIEYASPIDRSDQTNLYSEPIANIMNKRQIISPYAIATNLDTVPADTLGNNNFSDNVQPSTSKNLPDVLNPLNAPIQLTHVTYSPKTNRQIPKYTTPISKLKRMKTADKLTHQNQSSEESNSHSDHSGGSDITYKMDEVIEYADA</sequence>
<dbReference type="SUPFAM" id="SSF51126">
    <property type="entry name" value="Pectin lyase-like"/>
    <property type="match status" value="1"/>
</dbReference>
<feature type="transmembrane region" description="Helical" evidence="2">
    <location>
        <begin position="436"/>
        <end position="458"/>
    </location>
</feature>
<accession>A0A9Q0MWE1</accession>
<name>A0A9Q0MWE1_9DIPT</name>
<dbReference type="OrthoDB" id="8185041at2759"/>
<dbReference type="InterPro" id="IPR011050">
    <property type="entry name" value="Pectin_lyase_fold/virulence"/>
</dbReference>
<gene>
    <name evidence="4" type="ORF">Bhyg_11958</name>
</gene>
<evidence type="ECO:0000313" key="4">
    <source>
        <dbReference type="EMBL" id="KAJ6639216.1"/>
    </source>
</evidence>
<keyword evidence="2" id="KW-1133">Transmembrane helix</keyword>
<protein>
    <recommendedName>
        <fullName evidence="3">Right handed beta helix domain-containing protein</fullName>
    </recommendedName>
</protein>
<comment type="caution">
    <text evidence="4">The sequence shown here is derived from an EMBL/GenBank/DDBJ whole genome shotgun (WGS) entry which is preliminary data.</text>
</comment>
<evidence type="ECO:0000256" key="1">
    <source>
        <dbReference type="SAM" id="MobiDB-lite"/>
    </source>
</evidence>
<evidence type="ECO:0000259" key="3">
    <source>
        <dbReference type="Pfam" id="PF13229"/>
    </source>
</evidence>
<dbReference type="Proteomes" id="UP001151699">
    <property type="component" value="Chromosome X"/>
</dbReference>
<proteinExistence type="predicted"/>
<reference evidence="4" key="1">
    <citation type="submission" date="2022-07" db="EMBL/GenBank/DDBJ databases">
        <authorList>
            <person name="Trinca V."/>
            <person name="Uliana J.V.C."/>
            <person name="Torres T.T."/>
            <person name="Ward R.J."/>
            <person name="Monesi N."/>
        </authorList>
    </citation>
    <scope>NUCLEOTIDE SEQUENCE</scope>
    <source>
        <strain evidence="4">HSMRA1968</strain>
        <tissue evidence="4">Whole embryos</tissue>
    </source>
</reference>
<keyword evidence="2" id="KW-0812">Transmembrane</keyword>
<dbReference type="EMBL" id="WJQU01000003">
    <property type="protein sequence ID" value="KAJ6639216.1"/>
    <property type="molecule type" value="Genomic_DNA"/>
</dbReference>
<dbReference type="Pfam" id="PF13229">
    <property type="entry name" value="Beta_helix"/>
    <property type="match status" value="1"/>
</dbReference>
<keyword evidence="5" id="KW-1185">Reference proteome</keyword>
<feature type="region of interest" description="Disordered" evidence="1">
    <location>
        <begin position="721"/>
        <end position="757"/>
    </location>
</feature>
<feature type="compositionally biased region" description="Basic and acidic residues" evidence="1">
    <location>
        <begin position="741"/>
        <end position="757"/>
    </location>
</feature>
<feature type="domain" description="Right handed beta helix" evidence="3">
    <location>
        <begin position="186"/>
        <end position="307"/>
    </location>
</feature>
<dbReference type="InterPro" id="IPR039448">
    <property type="entry name" value="Beta_helix"/>
</dbReference>
<evidence type="ECO:0000256" key="2">
    <source>
        <dbReference type="SAM" id="Phobius"/>
    </source>
</evidence>
<organism evidence="4 5">
    <name type="scientific">Pseudolycoriella hygida</name>
    <dbReference type="NCBI Taxonomy" id="35572"/>
    <lineage>
        <taxon>Eukaryota</taxon>
        <taxon>Metazoa</taxon>
        <taxon>Ecdysozoa</taxon>
        <taxon>Arthropoda</taxon>
        <taxon>Hexapoda</taxon>
        <taxon>Insecta</taxon>
        <taxon>Pterygota</taxon>
        <taxon>Neoptera</taxon>
        <taxon>Endopterygota</taxon>
        <taxon>Diptera</taxon>
        <taxon>Nematocera</taxon>
        <taxon>Sciaroidea</taxon>
        <taxon>Sciaridae</taxon>
        <taxon>Pseudolycoriella</taxon>
    </lineage>
</organism>